<dbReference type="OrthoDB" id="1735038at2759"/>
<dbReference type="PANTHER" id="PTHR11010:SF117">
    <property type="entry name" value="SERINE PROTEASE 16"/>
    <property type="match status" value="1"/>
</dbReference>
<evidence type="ECO:0000256" key="1">
    <source>
        <dbReference type="ARBA" id="ARBA00011079"/>
    </source>
</evidence>
<proteinExistence type="inferred from homology"/>
<dbReference type="InterPro" id="IPR029058">
    <property type="entry name" value="AB_hydrolase_fold"/>
</dbReference>
<protein>
    <submittedName>
        <fullName evidence="7">Serine carboxypeptidase S28-domain-containing protein</fullName>
    </submittedName>
</protein>
<dbReference type="InParanoid" id="A0A1X2H3U3"/>
<keyword evidence="2" id="KW-0645">Protease</keyword>
<dbReference type="GO" id="GO:0008239">
    <property type="term" value="F:dipeptidyl-peptidase activity"/>
    <property type="evidence" value="ECO:0007669"/>
    <property type="project" value="TreeGrafter"/>
</dbReference>
<gene>
    <name evidence="7" type="ORF">BCR43DRAFT_526690</name>
</gene>
<organism evidence="7 8">
    <name type="scientific">Syncephalastrum racemosum</name>
    <name type="common">Filamentous fungus</name>
    <dbReference type="NCBI Taxonomy" id="13706"/>
    <lineage>
        <taxon>Eukaryota</taxon>
        <taxon>Fungi</taxon>
        <taxon>Fungi incertae sedis</taxon>
        <taxon>Mucoromycota</taxon>
        <taxon>Mucoromycotina</taxon>
        <taxon>Mucoromycetes</taxon>
        <taxon>Mucorales</taxon>
        <taxon>Syncephalastraceae</taxon>
        <taxon>Syncephalastrum</taxon>
    </lineage>
</organism>
<dbReference type="GO" id="GO:0004180">
    <property type="term" value="F:carboxypeptidase activity"/>
    <property type="evidence" value="ECO:0007669"/>
    <property type="project" value="UniProtKB-KW"/>
</dbReference>
<accession>A0A1X2H3U3</accession>
<keyword evidence="8" id="KW-1185">Reference proteome</keyword>
<comment type="similarity">
    <text evidence="1">Belongs to the peptidase S28 family.</text>
</comment>
<sequence length="279" mass="31759">MKLGVCLFTLFALAVLGHVGYAMHFPGWRLHRHTSLRASAADDDKLDPRFGPFYFDQPIDHNAPDNGTFKHRYWANHDWYKPGGPVILYNAGETPADDRSKYVVNSTMAELARALDGAVIVIEHRNYGKSQPGSDLSVDNLKHLTTSQALEDMATFIRDAEIPDLGNLNPAEGTRWIVYGGSYSGNLAAWMRYRYPDLVFAAVPSSAPVEMRFNYYQYFEVIQKYAPSECVSAIERVIRFVDLILFNPLLHEDKKELKKKFGVEELIHDDDFAERKYTS</sequence>
<dbReference type="EMBL" id="MCGN01000009">
    <property type="protein sequence ID" value="ORY93074.1"/>
    <property type="molecule type" value="Genomic_DNA"/>
</dbReference>
<reference evidence="7 8" key="1">
    <citation type="submission" date="2016-07" db="EMBL/GenBank/DDBJ databases">
        <title>Pervasive Adenine N6-methylation of Active Genes in Fungi.</title>
        <authorList>
            <consortium name="DOE Joint Genome Institute"/>
            <person name="Mondo S.J."/>
            <person name="Dannebaum R.O."/>
            <person name="Kuo R.C."/>
            <person name="Labutti K."/>
            <person name="Haridas S."/>
            <person name="Kuo A."/>
            <person name="Salamov A."/>
            <person name="Ahrendt S.R."/>
            <person name="Lipzen A."/>
            <person name="Sullivan W."/>
            <person name="Andreopoulos W.B."/>
            <person name="Clum A."/>
            <person name="Lindquist E."/>
            <person name="Daum C."/>
            <person name="Ramamoorthy G.K."/>
            <person name="Gryganskyi A."/>
            <person name="Culley D."/>
            <person name="Magnuson J.K."/>
            <person name="James T.Y."/>
            <person name="O'Malley M.A."/>
            <person name="Stajich J.E."/>
            <person name="Spatafora J.W."/>
            <person name="Visel A."/>
            <person name="Grigoriev I.V."/>
        </authorList>
    </citation>
    <scope>NUCLEOTIDE SEQUENCE [LARGE SCALE GENOMIC DNA]</scope>
    <source>
        <strain evidence="7 8">NRRL 2496</strain>
    </source>
</reference>
<dbReference type="GO" id="GO:0070008">
    <property type="term" value="F:serine-type exopeptidase activity"/>
    <property type="evidence" value="ECO:0007669"/>
    <property type="project" value="InterPro"/>
</dbReference>
<comment type="caution">
    <text evidence="7">The sequence shown here is derived from an EMBL/GenBank/DDBJ whole genome shotgun (WGS) entry which is preliminary data.</text>
</comment>
<evidence type="ECO:0000313" key="8">
    <source>
        <dbReference type="Proteomes" id="UP000242180"/>
    </source>
</evidence>
<feature type="signal peptide" evidence="6">
    <location>
        <begin position="1"/>
        <end position="22"/>
    </location>
</feature>
<dbReference type="Pfam" id="PF05577">
    <property type="entry name" value="Peptidase_S28"/>
    <property type="match status" value="1"/>
</dbReference>
<keyword evidence="5" id="KW-0325">Glycoprotein</keyword>
<name>A0A1X2H3U3_SYNRA</name>
<dbReference type="PANTHER" id="PTHR11010">
    <property type="entry name" value="PROTEASE S28 PRO-X CARBOXYPEPTIDASE-RELATED"/>
    <property type="match status" value="1"/>
</dbReference>
<keyword evidence="4" id="KW-0378">Hydrolase</keyword>
<dbReference type="SUPFAM" id="SSF53474">
    <property type="entry name" value="alpha/beta-Hydrolases"/>
    <property type="match status" value="1"/>
</dbReference>
<dbReference type="InterPro" id="IPR008758">
    <property type="entry name" value="Peptidase_S28"/>
</dbReference>
<dbReference type="Proteomes" id="UP000242180">
    <property type="component" value="Unassembled WGS sequence"/>
</dbReference>
<evidence type="ECO:0000256" key="5">
    <source>
        <dbReference type="ARBA" id="ARBA00023180"/>
    </source>
</evidence>
<evidence type="ECO:0000256" key="6">
    <source>
        <dbReference type="SAM" id="SignalP"/>
    </source>
</evidence>
<evidence type="ECO:0000256" key="3">
    <source>
        <dbReference type="ARBA" id="ARBA00022729"/>
    </source>
</evidence>
<keyword evidence="7" id="KW-0121">Carboxypeptidase</keyword>
<dbReference type="GO" id="GO:0006508">
    <property type="term" value="P:proteolysis"/>
    <property type="evidence" value="ECO:0007669"/>
    <property type="project" value="UniProtKB-KW"/>
</dbReference>
<dbReference type="OMA" id="EMRFNYY"/>
<evidence type="ECO:0000256" key="2">
    <source>
        <dbReference type="ARBA" id="ARBA00022670"/>
    </source>
</evidence>
<dbReference type="Gene3D" id="3.40.50.1820">
    <property type="entry name" value="alpha/beta hydrolase"/>
    <property type="match status" value="1"/>
</dbReference>
<feature type="chain" id="PRO_5012439781" evidence="6">
    <location>
        <begin position="23"/>
        <end position="279"/>
    </location>
</feature>
<keyword evidence="3 6" id="KW-0732">Signal</keyword>
<evidence type="ECO:0000256" key="4">
    <source>
        <dbReference type="ARBA" id="ARBA00022801"/>
    </source>
</evidence>
<evidence type="ECO:0000313" key="7">
    <source>
        <dbReference type="EMBL" id="ORY93074.1"/>
    </source>
</evidence>
<dbReference type="AlphaFoldDB" id="A0A1X2H3U3"/>